<protein>
    <recommendedName>
        <fullName evidence="2">HNH nuclease domain-containing protein</fullName>
    </recommendedName>
</protein>
<dbReference type="Pfam" id="PF01844">
    <property type="entry name" value="HNH"/>
    <property type="match status" value="1"/>
</dbReference>
<evidence type="ECO:0000256" key="1">
    <source>
        <dbReference type="SAM" id="Phobius"/>
    </source>
</evidence>
<dbReference type="AlphaFoldDB" id="A0A6C0BS52"/>
<dbReference type="SMART" id="SM00507">
    <property type="entry name" value="HNHc"/>
    <property type="match status" value="1"/>
</dbReference>
<dbReference type="GO" id="GO:0004519">
    <property type="term" value="F:endonuclease activity"/>
    <property type="evidence" value="ECO:0007669"/>
    <property type="project" value="InterPro"/>
</dbReference>
<feature type="transmembrane region" description="Helical" evidence="1">
    <location>
        <begin position="38"/>
        <end position="55"/>
    </location>
</feature>
<organism evidence="3">
    <name type="scientific">viral metagenome</name>
    <dbReference type="NCBI Taxonomy" id="1070528"/>
    <lineage>
        <taxon>unclassified sequences</taxon>
        <taxon>metagenomes</taxon>
        <taxon>organismal metagenomes</taxon>
    </lineage>
</organism>
<accession>A0A6C0BS52</accession>
<dbReference type="InterPro" id="IPR002711">
    <property type="entry name" value="HNH"/>
</dbReference>
<keyword evidence="1" id="KW-1133">Transmembrane helix</keyword>
<dbReference type="GO" id="GO:0008270">
    <property type="term" value="F:zinc ion binding"/>
    <property type="evidence" value="ECO:0007669"/>
    <property type="project" value="InterPro"/>
</dbReference>
<keyword evidence="1" id="KW-0472">Membrane</keyword>
<dbReference type="CDD" id="cd00085">
    <property type="entry name" value="HNHc"/>
    <property type="match status" value="1"/>
</dbReference>
<proteinExistence type="predicted"/>
<dbReference type="EMBL" id="MN739233">
    <property type="protein sequence ID" value="QHS94812.1"/>
    <property type="molecule type" value="Genomic_DNA"/>
</dbReference>
<evidence type="ECO:0000313" key="3">
    <source>
        <dbReference type="EMBL" id="QHS94812.1"/>
    </source>
</evidence>
<dbReference type="InterPro" id="IPR003615">
    <property type="entry name" value="HNH_nuc"/>
</dbReference>
<evidence type="ECO:0000259" key="2">
    <source>
        <dbReference type="SMART" id="SM00507"/>
    </source>
</evidence>
<sequence>MKIESIILLVTSFFVANTYYEGKLIEKGKLFIKSYKKYYEITFYCFLGLCFYLLVRKSPNQGKHMLMQASNLVKFAPVDKDAMSILNPIFNLTTGASALSSFGVSPQEKRMMHSGGSGKRSVSETKKKWVAAQQNWHCANCKSQLQAHFEVDHKIRLDQGGSNNVDNLVALCRNCHGEKTSIENL</sequence>
<dbReference type="GO" id="GO:0003676">
    <property type="term" value="F:nucleic acid binding"/>
    <property type="evidence" value="ECO:0007669"/>
    <property type="project" value="InterPro"/>
</dbReference>
<name>A0A6C0BS52_9ZZZZ</name>
<reference evidence="3" key="1">
    <citation type="journal article" date="2020" name="Nature">
        <title>Giant virus diversity and host interactions through global metagenomics.</title>
        <authorList>
            <person name="Schulz F."/>
            <person name="Roux S."/>
            <person name="Paez-Espino D."/>
            <person name="Jungbluth S."/>
            <person name="Walsh D.A."/>
            <person name="Denef V.J."/>
            <person name="McMahon K.D."/>
            <person name="Konstantinidis K.T."/>
            <person name="Eloe-Fadrosh E.A."/>
            <person name="Kyrpides N.C."/>
            <person name="Woyke T."/>
        </authorList>
    </citation>
    <scope>NUCLEOTIDE SEQUENCE</scope>
    <source>
        <strain evidence="3">GVMAG-M-3300018428-16</strain>
    </source>
</reference>
<dbReference type="Gene3D" id="1.10.30.50">
    <property type="match status" value="1"/>
</dbReference>
<keyword evidence="1" id="KW-0812">Transmembrane</keyword>
<feature type="domain" description="HNH nuclease" evidence="2">
    <location>
        <begin position="125"/>
        <end position="177"/>
    </location>
</feature>